<organism evidence="1 2">
    <name type="scientific">Corchorus olitorius</name>
    <dbReference type="NCBI Taxonomy" id="93759"/>
    <lineage>
        <taxon>Eukaryota</taxon>
        <taxon>Viridiplantae</taxon>
        <taxon>Streptophyta</taxon>
        <taxon>Embryophyta</taxon>
        <taxon>Tracheophyta</taxon>
        <taxon>Spermatophyta</taxon>
        <taxon>Magnoliopsida</taxon>
        <taxon>eudicotyledons</taxon>
        <taxon>Gunneridae</taxon>
        <taxon>Pentapetalae</taxon>
        <taxon>rosids</taxon>
        <taxon>malvids</taxon>
        <taxon>Malvales</taxon>
        <taxon>Malvaceae</taxon>
        <taxon>Grewioideae</taxon>
        <taxon>Apeibeae</taxon>
        <taxon>Corchorus</taxon>
    </lineage>
</organism>
<evidence type="ECO:0000313" key="1">
    <source>
        <dbReference type="EMBL" id="OMO88609.1"/>
    </source>
</evidence>
<protein>
    <submittedName>
        <fullName evidence="1">Uncharacterized protein</fullName>
    </submittedName>
</protein>
<name>A0A1R3J194_9ROSI</name>
<comment type="caution">
    <text evidence="1">The sequence shown here is derived from an EMBL/GenBank/DDBJ whole genome shotgun (WGS) entry which is preliminary data.</text>
</comment>
<dbReference type="AlphaFoldDB" id="A0A1R3J194"/>
<gene>
    <name evidence="1" type="ORF">COLO4_20172</name>
</gene>
<reference evidence="2" key="1">
    <citation type="submission" date="2013-09" db="EMBL/GenBank/DDBJ databases">
        <title>Corchorus olitorius genome sequencing.</title>
        <authorList>
            <person name="Alam M."/>
            <person name="Haque M.S."/>
            <person name="Islam M.S."/>
            <person name="Emdad E.M."/>
            <person name="Islam M.M."/>
            <person name="Ahmed B."/>
            <person name="Halim A."/>
            <person name="Hossen Q.M.M."/>
            <person name="Hossain M.Z."/>
            <person name="Ahmed R."/>
            <person name="Khan M.M."/>
            <person name="Islam R."/>
            <person name="Rashid M.M."/>
            <person name="Khan S.A."/>
            <person name="Rahman M.S."/>
            <person name="Alam M."/>
            <person name="Yahiya A.S."/>
            <person name="Khan M.S."/>
            <person name="Azam M.S."/>
            <person name="Haque T."/>
            <person name="Lashkar M.Z.H."/>
            <person name="Akhand A.I."/>
            <person name="Morshed G."/>
            <person name="Roy S."/>
            <person name="Uddin K.S."/>
            <person name="Rabeya T."/>
            <person name="Hossain A.S."/>
            <person name="Chowdhury A."/>
            <person name="Snigdha A.R."/>
            <person name="Mortoza M.S."/>
            <person name="Matin S.A."/>
            <person name="Hoque S.M.E."/>
            <person name="Islam M.K."/>
            <person name="Roy D.K."/>
            <person name="Haider R."/>
            <person name="Moosa M.M."/>
            <person name="Elias S.M."/>
            <person name="Hasan A.M."/>
            <person name="Jahan S."/>
            <person name="Shafiuddin M."/>
            <person name="Mahmood N."/>
            <person name="Shommy N.S."/>
        </authorList>
    </citation>
    <scope>NUCLEOTIDE SEQUENCE [LARGE SCALE GENOMIC DNA]</scope>
    <source>
        <strain evidence="2">cv. O-4</strain>
    </source>
</reference>
<sequence>MILSSSFAPIPEDTICLIDLTLQTISVVRCKGAKPNEITYLSDIVCKLKWIRLREAEGVFSLMGKPKDEASRYIEELVQT</sequence>
<accession>A0A1R3J194</accession>
<dbReference type="Proteomes" id="UP000187203">
    <property type="component" value="Unassembled WGS sequence"/>
</dbReference>
<dbReference type="EMBL" id="AWUE01017042">
    <property type="protein sequence ID" value="OMO88609.1"/>
    <property type="molecule type" value="Genomic_DNA"/>
</dbReference>
<keyword evidence="2" id="KW-1185">Reference proteome</keyword>
<evidence type="ECO:0000313" key="2">
    <source>
        <dbReference type="Proteomes" id="UP000187203"/>
    </source>
</evidence>
<proteinExistence type="predicted"/>